<dbReference type="Gene3D" id="3.30.430.20">
    <property type="entry name" value="Gnk2 domain, C-X8-C-X2-C motif"/>
    <property type="match status" value="1"/>
</dbReference>
<dbReference type="AlphaFoldDB" id="A0AAV2CEZ1"/>
<evidence type="ECO:0000313" key="5">
    <source>
        <dbReference type="Proteomes" id="UP001497516"/>
    </source>
</evidence>
<evidence type="ECO:0000256" key="2">
    <source>
        <dbReference type="ARBA" id="ARBA00022737"/>
    </source>
</evidence>
<dbReference type="PROSITE" id="PS51473">
    <property type="entry name" value="GNK2"/>
    <property type="match status" value="1"/>
</dbReference>
<sequence length="143" mass="15319">MAAGFIFPKPFLVAATVVLLITGYLMGGGSWADDTTPKYCGDTLAADQTNFPGYVDFVLQALVSYTHNRDADPTTGETKFDATNPVDGGIGAATGYAICYSGVIGDSCTKCLRGGWPYVSSCRKFTSASIYFDQRCFLQFSQL</sequence>
<dbReference type="EMBL" id="OZ034813">
    <property type="protein sequence ID" value="CAL1354746.1"/>
    <property type="molecule type" value="Genomic_DNA"/>
</dbReference>
<accession>A0AAV2CEZ1</accession>
<dbReference type="InterPro" id="IPR002902">
    <property type="entry name" value="GNK2"/>
</dbReference>
<keyword evidence="2" id="KW-0677">Repeat</keyword>
<reference evidence="4 5" key="1">
    <citation type="submission" date="2024-04" db="EMBL/GenBank/DDBJ databases">
        <authorList>
            <person name="Fracassetti M."/>
        </authorList>
    </citation>
    <scope>NUCLEOTIDE SEQUENCE [LARGE SCALE GENOMIC DNA]</scope>
</reference>
<gene>
    <name evidence="4" type="ORF">LTRI10_LOCUS2539</name>
</gene>
<evidence type="ECO:0000313" key="4">
    <source>
        <dbReference type="EMBL" id="CAL1354746.1"/>
    </source>
</evidence>
<protein>
    <recommendedName>
        <fullName evidence="3">Gnk2-homologous domain-containing protein</fullName>
    </recommendedName>
</protein>
<evidence type="ECO:0000259" key="3">
    <source>
        <dbReference type="PROSITE" id="PS51473"/>
    </source>
</evidence>
<evidence type="ECO:0000256" key="1">
    <source>
        <dbReference type="ARBA" id="ARBA00022729"/>
    </source>
</evidence>
<name>A0AAV2CEZ1_9ROSI</name>
<proteinExistence type="predicted"/>
<feature type="domain" description="Gnk2-homologous" evidence="3">
    <location>
        <begin position="33"/>
        <end position="143"/>
    </location>
</feature>
<dbReference type="InterPro" id="IPR038408">
    <property type="entry name" value="GNK2_sf"/>
</dbReference>
<organism evidence="4 5">
    <name type="scientific">Linum trigynum</name>
    <dbReference type="NCBI Taxonomy" id="586398"/>
    <lineage>
        <taxon>Eukaryota</taxon>
        <taxon>Viridiplantae</taxon>
        <taxon>Streptophyta</taxon>
        <taxon>Embryophyta</taxon>
        <taxon>Tracheophyta</taxon>
        <taxon>Spermatophyta</taxon>
        <taxon>Magnoliopsida</taxon>
        <taxon>eudicotyledons</taxon>
        <taxon>Gunneridae</taxon>
        <taxon>Pentapetalae</taxon>
        <taxon>rosids</taxon>
        <taxon>fabids</taxon>
        <taxon>Malpighiales</taxon>
        <taxon>Linaceae</taxon>
        <taxon>Linum</taxon>
    </lineage>
</organism>
<dbReference type="Pfam" id="PF01657">
    <property type="entry name" value="Stress-antifung"/>
    <property type="match status" value="1"/>
</dbReference>
<keyword evidence="1" id="KW-0732">Signal</keyword>
<dbReference type="Proteomes" id="UP001497516">
    <property type="component" value="Chromosome 1"/>
</dbReference>
<keyword evidence="5" id="KW-1185">Reference proteome</keyword>